<dbReference type="Gene3D" id="3.10.105.10">
    <property type="entry name" value="Dipeptide-binding Protein, Domain 3"/>
    <property type="match status" value="1"/>
</dbReference>
<feature type="region of interest" description="Disordered" evidence="4">
    <location>
        <begin position="30"/>
        <end position="51"/>
    </location>
</feature>
<comment type="similarity">
    <text evidence="2">Belongs to the bacterial solute-binding protein 5 family.</text>
</comment>
<reference evidence="7 8" key="1">
    <citation type="submission" date="2019-07" db="EMBL/GenBank/DDBJ databases">
        <authorList>
            <person name="Kim J.K."/>
            <person name="Cheong H.-M."/>
            <person name="Choi Y."/>
            <person name="Hwang K.J."/>
            <person name="Lee S."/>
            <person name="Choi C."/>
        </authorList>
    </citation>
    <scope>NUCLEOTIDE SEQUENCE [LARGE SCALE GENOMIC DNA]</scope>
    <source>
        <strain evidence="7 8">KS 22</strain>
    </source>
</reference>
<dbReference type="InterPro" id="IPR023765">
    <property type="entry name" value="SBP_5_CS"/>
</dbReference>
<dbReference type="GO" id="GO:0043190">
    <property type="term" value="C:ATP-binding cassette (ABC) transporter complex"/>
    <property type="evidence" value="ECO:0007669"/>
    <property type="project" value="InterPro"/>
</dbReference>
<evidence type="ECO:0000256" key="5">
    <source>
        <dbReference type="SAM" id="SignalP"/>
    </source>
</evidence>
<evidence type="ECO:0000256" key="3">
    <source>
        <dbReference type="ARBA" id="ARBA00022729"/>
    </source>
</evidence>
<evidence type="ECO:0000313" key="7">
    <source>
        <dbReference type="EMBL" id="QMV42695.1"/>
    </source>
</evidence>
<sequence length="538" mass="58873">MKLKKINVLVSALLLSILLVACSKDNTNEKGAGASADAGANPSASATASAEQKEYKNELHIALTAQPPTLDSAVTVSAVALDTAGNIFEQLYTLNANYEPVPVLAESVQTSEDGLTYTFALRKGVKFHNGKEMTSEDVVASMNRWLAISSRAKVLLTNAKFEAVDGYTVKLTVEKPSSDVLILIASQAQFPSIMPKEIVESAPADGVTEYIGTGPYKFKEWKQDQYIHLVRNEDYQSSQEKASGFYGRKDAPTENLYFHFVTDHSTRIAGVKTGKYDIADSIPIENYDELAADKNLELLSFPGGALTAFLNTSEGLLKDVKIRQAILAALNNEEIMLASFAKPELYSLAPGYLGANQVQWATDAGAEYYNQADPEKAKSLLKEAGYNGEEITLLTTKDYAEMYAATLVIQEQLRQIGFNVKVDNYDFPTFLETKNDRSKWDLFVASTGYQLTPPQLLAVNPDWAGLDDAKVKEALAAIRGAATPEDAKKEWEKLQAYLYEIGSSTVIGHYNGIVAVSKSIEDFELFEAPVVWNAKVAK</sequence>
<gene>
    <name evidence="7" type="ORF">FPL14_16980</name>
</gene>
<dbReference type="CDD" id="cd08502">
    <property type="entry name" value="PBP2_NikA_DppA_OppA_like_16"/>
    <property type="match status" value="1"/>
</dbReference>
<dbReference type="RefSeq" id="WP_182298923.1">
    <property type="nucleotide sequence ID" value="NZ_CP041969.1"/>
</dbReference>
<dbReference type="Gene3D" id="3.40.190.10">
    <property type="entry name" value="Periplasmic binding protein-like II"/>
    <property type="match status" value="1"/>
</dbReference>
<dbReference type="GO" id="GO:0015833">
    <property type="term" value="P:peptide transport"/>
    <property type="evidence" value="ECO:0007669"/>
    <property type="project" value="TreeGrafter"/>
</dbReference>
<dbReference type="PROSITE" id="PS51257">
    <property type="entry name" value="PROKAR_LIPOPROTEIN"/>
    <property type="match status" value="1"/>
</dbReference>
<dbReference type="GO" id="GO:0042597">
    <property type="term" value="C:periplasmic space"/>
    <property type="evidence" value="ECO:0007669"/>
    <property type="project" value="UniProtKB-ARBA"/>
</dbReference>
<evidence type="ECO:0000256" key="4">
    <source>
        <dbReference type="SAM" id="MobiDB-lite"/>
    </source>
</evidence>
<dbReference type="InterPro" id="IPR030678">
    <property type="entry name" value="Peptide/Ni-bd"/>
</dbReference>
<dbReference type="PROSITE" id="PS01040">
    <property type="entry name" value="SBP_BACTERIAL_5"/>
    <property type="match status" value="1"/>
</dbReference>
<dbReference type="PANTHER" id="PTHR30290">
    <property type="entry name" value="PERIPLASMIC BINDING COMPONENT OF ABC TRANSPORTER"/>
    <property type="match status" value="1"/>
</dbReference>
<evidence type="ECO:0000256" key="1">
    <source>
        <dbReference type="ARBA" id="ARBA00004193"/>
    </source>
</evidence>
<proteinExistence type="inferred from homology"/>
<protein>
    <submittedName>
        <fullName evidence="7">ABC transporter substrate-binding protein</fullName>
    </submittedName>
</protein>
<name>A0A7G5C0G1_9BACL</name>
<dbReference type="InterPro" id="IPR000914">
    <property type="entry name" value="SBP_5_dom"/>
</dbReference>
<feature type="signal peptide" evidence="5">
    <location>
        <begin position="1"/>
        <end position="23"/>
    </location>
</feature>
<dbReference type="AlphaFoldDB" id="A0A7G5C0G1"/>
<feature type="chain" id="PRO_5028868263" evidence="5">
    <location>
        <begin position="24"/>
        <end position="538"/>
    </location>
</feature>
<dbReference type="SUPFAM" id="SSF53850">
    <property type="entry name" value="Periplasmic binding protein-like II"/>
    <property type="match status" value="1"/>
</dbReference>
<dbReference type="PIRSF" id="PIRSF002741">
    <property type="entry name" value="MppA"/>
    <property type="match status" value="1"/>
</dbReference>
<accession>A0A7G5C0G1</accession>
<dbReference type="PANTHER" id="PTHR30290:SF38">
    <property type="entry name" value="D,D-DIPEPTIDE-BINDING PERIPLASMIC PROTEIN DDPA-RELATED"/>
    <property type="match status" value="1"/>
</dbReference>
<dbReference type="EMBL" id="CP041969">
    <property type="protein sequence ID" value="QMV42695.1"/>
    <property type="molecule type" value="Genomic_DNA"/>
</dbReference>
<keyword evidence="8" id="KW-1185">Reference proteome</keyword>
<dbReference type="Pfam" id="PF00496">
    <property type="entry name" value="SBP_bac_5"/>
    <property type="match status" value="1"/>
</dbReference>
<keyword evidence="3 5" id="KW-0732">Signal</keyword>
<evidence type="ECO:0000313" key="8">
    <source>
        <dbReference type="Proteomes" id="UP000515679"/>
    </source>
</evidence>
<dbReference type="GO" id="GO:1904680">
    <property type="term" value="F:peptide transmembrane transporter activity"/>
    <property type="evidence" value="ECO:0007669"/>
    <property type="project" value="TreeGrafter"/>
</dbReference>
<dbReference type="InterPro" id="IPR039424">
    <property type="entry name" value="SBP_5"/>
</dbReference>
<evidence type="ECO:0000256" key="2">
    <source>
        <dbReference type="ARBA" id="ARBA00005695"/>
    </source>
</evidence>
<comment type="subcellular location">
    <subcellularLocation>
        <location evidence="1">Cell membrane</location>
        <topology evidence="1">Lipid-anchor</topology>
    </subcellularLocation>
</comment>
<evidence type="ECO:0000259" key="6">
    <source>
        <dbReference type="Pfam" id="PF00496"/>
    </source>
</evidence>
<organism evidence="7 8">
    <name type="scientific">Cohnella cholangitidis</name>
    <dbReference type="NCBI Taxonomy" id="2598458"/>
    <lineage>
        <taxon>Bacteria</taxon>
        <taxon>Bacillati</taxon>
        <taxon>Bacillota</taxon>
        <taxon>Bacilli</taxon>
        <taxon>Bacillales</taxon>
        <taxon>Paenibacillaceae</taxon>
        <taxon>Cohnella</taxon>
    </lineage>
</organism>
<dbReference type="KEGG" id="cchl:FPL14_16980"/>
<feature type="domain" description="Solute-binding protein family 5" evidence="6">
    <location>
        <begin position="99"/>
        <end position="455"/>
    </location>
</feature>
<dbReference type="Proteomes" id="UP000515679">
    <property type="component" value="Chromosome"/>
</dbReference>